<dbReference type="Gene3D" id="3.30.565.10">
    <property type="entry name" value="Histidine kinase-like ATPase, C-terminal domain"/>
    <property type="match status" value="1"/>
</dbReference>
<evidence type="ECO:0000259" key="3">
    <source>
        <dbReference type="Pfam" id="PF06580"/>
    </source>
</evidence>
<dbReference type="EMBL" id="JAFBDR010000002">
    <property type="protein sequence ID" value="MBM7570050.1"/>
    <property type="molecule type" value="Genomic_DNA"/>
</dbReference>
<feature type="domain" description="Histidine kinase/HSP90-like ATPase" evidence="2">
    <location>
        <begin position="142"/>
        <end position="235"/>
    </location>
</feature>
<name>A0ABS2MVY1_9BACI</name>
<dbReference type="InterPro" id="IPR003594">
    <property type="entry name" value="HATPase_dom"/>
</dbReference>
<sequence>MLFLILAPIIGAITLLFLFIFERRFDLLEKETEQAELEKELQQAKYQQLNEQIKPHFLFNTLNVILSLARLQRKDELIRALEVFSLFLKFNYKTKDTLITLFEEIRYTEYYIEIQKLRFGARLTVQIDYEEDLAESLIPPFILQTLVENAFKHAFEVTDDLAILTIEITKPDDLIIMEVSDNGIQQHNESSQDYSGYGLENIHRRLSICFGDASSVEIKSTINQGTTVQVKWPKTTKTDMKEVIK</sequence>
<organism evidence="4 5">
    <name type="scientific">Aquibacillus albus</name>
    <dbReference type="NCBI Taxonomy" id="1168171"/>
    <lineage>
        <taxon>Bacteria</taxon>
        <taxon>Bacillati</taxon>
        <taxon>Bacillota</taxon>
        <taxon>Bacilli</taxon>
        <taxon>Bacillales</taxon>
        <taxon>Bacillaceae</taxon>
        <taxon>Aquibacillus</taxon>
    </lineage>
</organism>
<feature type="coiled-coil region" evidence="1">
    <location>
        <begin position="25"/>
        <end position="52"/>
    </location>
</feature>
<dbReference type="PANTHER" id="PTHR34220:SF7">
    <property type="entry name" value="SENSOR HISTIDINE KINASE YPDA"/>
    <property type="match status" value="1"/>
</dbReference>
<dbReference type="SUPFAM" id="SSF55874">
    <property type="entry name" value="ATPase domain of HSP90 chaperone/DNA topoisomerase II/histidine kinase"/>
    <property type="match status" value="1"/>
</dbReference>
<dbReference type="Proteomes" id="UP001296943">
    <property type="component" value="Unassembled WGS sequence"/>
</dbReference>
<keyword evidence="5" id="KW-1185">Reference proteome</keyword>
<gene>
    <name evidence="4" type="ORF">JOC48_000528</name>
</gene>
<dbReference type="InterPro" id="IPR050640">
    <property type="entry name" value="Bact_2-comp_sensor_kinase"/>
</dbReference>
<dbReference type="RefSeq" id="WP_239584144.1">
    <property type="nucleotide sequence ID" value="NZ_JAFBDR010000002.1"/>
</dbReference>
<dbReference type="PANTHER" id="PTHR34220">
    <property type="entry name" value="SENSOR HISTIDINE KINASE YPDA"/>
    <property type="match status" value="1"/>
</dbReference>
<evidence type="ECO:0000313" key="5">
    <source>
        <dbReference type="Proteomes" id="UP001296943"/>
    </source>
</evidence>
<evidence type="ECO:0000313" key="4">
    <source>
        <dbReference type="EMBL" id="MBM7570050.1"/>
    </source>
</evidence>
<dbReference type="InterPro" id="IPR010559">
    <property type="entry name" value="Sig_transdc_His_kin_internal"/>
</dbReference>
<evidence type="ECO:0000256" key="1">
    <source>
        <dbReference type="SAM" id="Coils"/>
    </source>
</evidence>
<dbReference type="InterPro" id="IPR036890">
    <property type="entry name" value="HATPase_C_sf"/>
</dbReference>
<comment type="caution">
    <text evidence="4">The sequence shown here is derived from an EMBL/GenBank/DDBJ whole genome shotgun (WGS) entry which is preliminary data.</text>
</comment>
<evidence type="ECO:0000259" key="2">
    <source>
        <dbReference type="Pfam" id="PF02518"/>
    </source>
</evidence>
<protein>
    <submittedName>
        <fullName evidence="4">Sensor histidine kinase YesM</fullName>
    </submittedName>
</protein>
<proteinExistence type="predicted"/>
<keyword evidence="1" id="KW-0175">Coiled coil</keyword>
<reference evidence="4 5" key="1">
    <citation type="submission" date="2021-01" db="EMBL/GenBank/DDBJ databases">
        <title>Genomic Encyclopedia of Type Strains, Phase IV (KMG-IV): sequencing the most valuable type-strain genomes for metagenomic binning, comparative biology and taxonomic classification.</title>
        <authorList>
            <person name="Goeker M."/>
        </authorList>
    </citation>
    <scope>NUCLEOTIDE SEQUENCE [LARGE SCALE GENOMIC DNA]</scope>
    <source>
        <strain evidence="4 5">DSM 23711</strain>
    </source>
</reference>
<keyword evidence="4" id="KW-0808">Transferase</keyword>
<keyword evidence="4" id="KW-0418">Kinase</keyword>
<accession>A0ABS2MVY1</accession>
<dbReference type="Pfam" id="PF02518">
    <property type="entry name" value="HATPase_c"/>
    <property type="match status" value="1"/>
</dbReference>
<feature type="domain" description="Signal transduction histidine kinase internal region" evidence="3">
    <location>
        <begin position="44"/>
        <end position="123"/>
    </location>
</feature>
<dbReference type="Pfam" id="PF06580">
    <property type="entry name" value="His_kinase"/>
    <property type="match status" value="1"/>
</dbReference>
<dbReference type="GO" id="GO:0016301">
    <property type="term" value="F:kinase activity"/>
    <property type="evidence" value="ECO:0007669"/>
    <property type="project" value="UniProtKB-KW"/>
</dbReference>